<dbReference type="EMBL" id="MT143473">
    <property type="protein sequence ID" value="QJA97213.1"/>
    <property type="molecule type" value="Genomic_DNA"/>
</dbReference>
<dbReference type="AlphaFoldDB" id="A0A6M3LR18"/>
<reference evidence="1" key="1">
    <citation type="submission" date="2020-03" db="EMBL/GenBank/DDBJ databases">
        <title>The deep terrestrial virosphere.</title>
        <authorList>
            <person name="Holmfeldt K."/>
            <person name="Nilsson E."/>
            <person name="Simone D."/>
            <person name="Lopez-Fernandez M."/>
            <person name="Wu X."/>
            <person name="de Brujin I."/>
            <person name="Lundin D."/>
            <person name="Andersson A."/>
            <person name="Bertilsson S."/>
            <person name="Dopson M."/>
        </authorList>
    </citation>
    <scope>NUCLEOTIDE SEQUENCE</scope>
    <source>
        <strain evidence="1">MM415B06490</strain>
    </source>
</reference>
<name>A0A6M3LR18_9ZZZZ</name>
<proteinExistence type="predicted"/>
<evidence type="ECO:0000313" key="1">
    <source>
        <dbReference type="EMBL" id="QJA97213.1"/>
    </source>
</evidence>
<accession>A0A6M3LR18</accession>
<sequence length="88" mass="10072">MKDLSLKTLKVYYECLNNGTMNSDFESDMRDLAKKYGLTFYASGMDMVTGVRDLAFDLRDENRKCHVCKVGVGEVHKDFCSVGYSVFY</sequence>
<organism evidence="1">
    <name type="scientific">viral metagenome</name>
    <dbReference type="NCBI Taxonomy" id="1070528"/>
    <lineage>
        <taxon>unclassified sequences</taxon>
        <taxon>metagenomes</taxon>
        <taxon>organismal metagenomes</taxon>
    </lineage>
</organism>
<gene>
    <name evidence="1" type="ORF">MM415B06490_0004</name>
</gene>
<protein>
    <submittedName>
        <fullName evidence="1">Uncharacterized protein</fullName>
    </submittedName>
</protein>